<reference evidence="3 4" key="1">
    <citation type="submission" date="2022-01" db="EMBL/GenBank/DDBJ databases">
        <title>Labilibaculum sp. nov, a marine bacterium isolated from Antarctica.</title>
        <authorList>
            <person name="Dai W."/>
        </authorList>
    </citation>
    <scope>NUCLEOTIDE SEQUENCE [LARGE SCALE GENOMIC DNA]</scope>
    <source>
        <strain evidence="3 4">DW002</strain>
    </source>
</reference>
<dbReference type="Proteomes" id="UP001528920">
    <property type="component" value="Unassembled WGS sequence"/>
</dbReference>
<dbReference type="Gene3D" id="3.40.50.1980">
    <property type="entry name" value="Nitrogenase molybdenum iron protein domain"/>
    <property type="match status" value="2"/>
</dbReference>
<organism evidence="3 4">
    <name type="scientific">Paralabilibaculum antarcticum</name>
    <dbReference type="NCBI Taxonomy" id="2912572"/>
    <lineage>
        <taxon>Bacteria</taxon>
        <taxon>Pseudomonadati</taxon>
        <taxon>Bacteroidota</taxon>
        <taxon>Bacteroidia</taxon>
        <taxon>Marinilabiliales</taxon>
        <taxon>Marinifilaceae</taxon>
        <taxon>Paralabilibaculum</taxon>
    </lineage>
</organism>
<name>A0ABT5VSB7_9BACT</name>
<keyword evidence="4" id="KW-1185">Reference proteome</keyword>
<accession>A0ABT5VSB7</accession>
<protein>
    <submittedName>
        <fullName evidence="3">Helical backbone metal receptor</fullName>
    </submittedName>
</protein>
<evidence type="ECO:0000256" key="1">
    <source>
        <dbReference type="ARBA" id="ARBA00022729"/>
    </source>
</evidence>
<dbReference type="NCBIfam" id="NF038402">
    <property type="entry name" value="TroA_like"/>
    <property type="match status" value="1"/>
</dbReference>
<proteinExistence type="predicted"/>
<evidence type="ECO:0000313" key="4">
    <source>
        <dbReference type="Proteomes" id="UP001528920"/>
    </source>
</evidence>
<dbReference type="InterPro" id="IPR050902">
    <property type="entry name" value="ABC_Transporter_SBP"/>
</dbReference>
<dbReference type="EMBL" id="JAKJSC010000001">
    <property type="protein sequence ID" value="MDE5418186.1"/>
    <property type="molecule type" value="Genomic_DNA"/>
</dbReference>
<keyword evidence="1" id="KW-0732">Signal</keyword>
<dbReference type="InterPro" id="IPR002491">
    <property type="entry name" value="ABC_transptr_periplasmic_BD"/>
</dbReference>
<dbReference type="SUPFAM" id="SSF53807">
    <property type="entry name" value="Helical backbone' metal receptor"/>
    <property type="match status" value="1"/>
</dbReference>
<gene>
    <name evidence="3" type="ORF">L3049_09205</name>
</gene>
<dbReference type="Pfam" id="PF01497">
    <property type="entry name" value="Peripla_BP_2"/>
    <property type="match status" value="1"/>
</dbReference>
<dbReference type="PANTHER" id="PTHR30535:SF35">
    <property type="entry name" value="PERIPLASMIC BINDING PROTEIN"/>
    <property type="match status" value="1"/>
</dbReference>
<feature type="domain" description="Fe/B12 periplasmic-binding" evidence="2">
    <location>
        <begin position="23"/>
        <end position="266"/>
    </location>
</feature>
<dbReference type="RefSeq" id="WP_275109511.1">
    <property type="nucleotide sequence ID" value="NZ_JAKJSC010000001.1"/>
</dbReference>
<sequence length="266" mass="30520">MDDFINVTDDLGREVKIPFPPKRIISAVPSTTEFLFDLGLHEKIISRTRFCRYPKDGISKLPNIGGTKNLHIDKIRLLNPDLILANEEENNKEQIESLFDEYPVYVCKVRNYDEALKNILNTGKITGSEPKAFEIANTIHAEFSQLPVVTNNLKVLYLIWKDPYMAVGNDTFINSLLEKCGFSNAVSHLSNRYPKLTSEDIFEINPDLVFLSSEPFPFENKHCDEIQKIAPNSKIELVDGEMFSWYESHLLKAGKYFKDLILKFNP</sequence>
<evidence type="ECO:0000313" key="3">
    <source>
        <dbReference type="EMBL" id="MDE5418186.1"/>
    </source>
</evidence>
<dbReference type="PANTHER" id="PTHR30535">
    <property type="entry name" value="VITAMIN B12-BINDING PROTEIN"/>
    <property type="match status" value="1"/>
</dbReference>
<comment type="caution">
    <text evidence="3">The sequence shown here is derived from an EMBL/GenBank/DDBJ whole genome shotgun (WGS) entry which is preliminary data.</text>
</comment>
<dbReference type="InterPro" id="IPR054828">
    <property type="entry name" value="Vit_B12_bind_prot"/>
</dbReference>
<evidence type="ECO:0000259" key="2">
    <source>
        <dbReference type="PROSITE" id="PS50983"/>
    </source>
</evidence>
<keyword evidence="3" id="KW-0675">Receptor</keyword>
<dbReference type="PROSITE" id="PS50983">
    <property type="entry name" value="FE_B12_PBP"/>
    <property type="match status" value="1"/>
</dbReference>